<protein>
    <submittedName>
        <fullName evidence="3">Uncharacterized protein</fullName>
    </submittedName>
</protein>
<dbReference type="Proteomes" id="UP000799423">
    <property type="component" value="Unassembled WGS sequence"/>
</dbReference>
<dbReference type="AlphaFoldDB" id="A0A6A7ATP6"/>
<feature type="compositionally biased region" description="Low complexity" evidence="1">
    <location>
        <begin position="109"/>
        <end position="121"/>
    </location>
</feature>
<evidence type="ECO:0000256" key="2">
    <source>
        <dbReference type="SAM" id="Phobius"/>
    </source>
</evidence>
<feature type="transmembrane region" description="Helical" evidence="2">
    <location>
        <begin position="79"/>
        <end position="98"/>
    </location>
</feature>
<keyword evidence="2" id="KW-1133">Transmembrane helix</keyword>
<dbReference type="EMBL" id="MU006342">
    <property type="protein sequence ID" value="KAF2845737.1"/>
    <property type="molecule type" value="Genomic_DNA"/>
</dbReference>
<reference evidence="3" key="1">
    <citation type="submission" date="2020-01" db="EMBL/GenBank/DDBJ databases">
        <authorList>
            <consortium name="DOE Joint Genome Institute"/>
            <person name="Haridas S."/>
            <person name="Albert R."/>
            <person name="Binder M."/>
            <person name="Bloem J."/>
            <person name="Labutti K."/>
            <person name="Salamov A."/>
            <person name="Andreopoulos B."/>
            <person name="Baker S.E."/>
            <person name="Barry K."/>
            <person name="Bills G."/>
            <person name="Bluhm B.H."/>
            <person name="Cannon C."/>
            <person name="Castanera R."/>
            <person name="Culley D.E."/>
            <person name="Daum C."/>
            <person name="Ezra D."/>
            <person name="Gonzalez J.B."/>
            <person name="Henrissat B."/>
            <person name="Kuo A."/>
            <person name="Liang C."/>
            <person name="Lipzen A."/>
            <person name="Lutzoni F."/>
            <person name="Magnuson J."/>
            <person name="Mondo S."/>
            <person name="Nolan M."/>
            <person name="Ohm R."/>
            <person name="Pangilinan J."/>
            <person name="Park H.-J."/>
            <person name="Ramirez L."/>
            <person name="Alfaro M."/>
            <person name="Sun H."/>
            <person name="Tritt A."/>
            <person name="Yoshinaga Y."/>
            <person name="Zwiers L.-H."/>
            <person name="Turgeon B.G."/>
            <person name="Goodwin S.B."/>
            <person name="Spatafora J.W."/>
            <person name="Crous P.W."/>
            <person name="Grigoriev I.V."/>
        </authorList>
    </citation>
    <scope>NUCLEOTIDE SEQUENCE</scope>
    <source>
        <strain evidence="3">IPT5</strain>
    </source>
</reference>
<keyword evidence="2" id="KW-0812">Transmembrane</keyword>
<gene>
    <name evidence="3" type="ORF">T440DRAFT_522323</name>
</gene>
<evidence type="ECO:0000256" key="1">
    <source>
        <dbReference type="SAM" id="MobiDB-lite"/>
    </source>
</evidence>
<evidence type="ECO:0000313" key="3">
    <source>
        <dbReference type="EMBL" id="KAF2845737.1"/>
    </source>
</evidence>
<feature type="region of interest" description="Disordered" evidence="1">
    <location>
        <begin position="109"/>
        <end position="129"/>
    </location>
</feature>
<keyword evidence="4" id="KW-1185">Reference proteome</keyword>
<keyword evidence="2" id="KW-0472">Membrane</keyword>
<organism evidence="3 4">
    <name type="scientific">Plenodomus tracheiphilus IPT5</name>
    <dbReference type="NCBI Taxonomy" id="1408161"/>
    <lineage>
        <taxon>Eukaryota</taxon>
        <taxon>Fungi</taxon>
        <taxon>Dikarya</taxon>
        <taxon>Ascomycota</taxon>
        <taxon>Pezizomycotina</taxon>
        <taxon>Dothideomycetes</taxon>
        <taxon>Pleosporomycetidae</taxon>
        <taxon>Pleosporales</taxon>
        <taxon>Pleosporineae</taxon>
        <taxon>Leptosphaeriaceae</taxon>
        <taxon>Plenodomus</taxon>
    </lineage>
</organism>
<name>A0A6A7ATP6_9PLEO</name>
<evidence type="ECO:0000313" key="4">
    <source>
        <dbReference type="Proteomes" id="UP000799423"/>
    </source>
</evidence>
<sequence length="173" mass="18968">MALTIARDYGEKTTDEEKRRAALVYEMISAVAGIHTIMSEATVTHIISNQPRLKDLMKQFTYLDELQDEAVKKKATMELILSLVVGLALIAGSLVTTLTRASKPLAKPGNKLLNKLPNNKQGKPRTWKSPKEMELTPGSIDNIDKWTGLLVGGFIGVQGISKAIVEVKHGDDE</sequence>
<accession>A0A6A7ATP6</accession>
<proteinExistence type="predicted"/>